<dbReference type="Pfam" id="PF00106">
    <property type="entry name" value="adh_short"/>
    <property type="match status" value="1"/>
</dbReference>
<keyword evidence="2" id="KW-0560">Oxidoreductase</keyword>
<dbReference type="Proteomes" id="UP001258315">
    <property type="component" value="Unassembled WGS sequence"/>
</dbReference>
<evidence type="ECO:0000313" key="4">
    <source>
        <dbReference type="EMBL" id="MDT3404611.1"/>
    </source>
</evidence>
<dbReference type="InterPro" id="IPR036291">
    <property type="entry name" value="NAD(P)-bd_dom_sf"/>
</dbReference>
<evidence type="ECO:0000256" key="2">
    <source>
        <dbReference type="ARBA" id="ARBA00023002"/>
    </source>
</evidence>
<dbReference type="EMBL" id="JAVLVU010000001">
    <property type="protein sequence ID" value="MDT3404611.1"/>
    <property type="molecule type" value="Genomic_DNA"/>
</dbReference>
<accession>A0ABU3GXV7</accession>
<dbReference type="PANTHER" id="PTHR44196">
    <property type="entry name" value="DEHYDROGENASE/REDUCTASE SDR FAMILY MEMBER 7B"/>
    <property type="match status" value="1"/>
</dbReference>
<evidence type="ECO:0000256" key="1">
    <source>
        <dbReference type="ARBA" id="ARBA00006484"/>
    </source>
</evidence>
<dbReference type="PRINTS" id="PR00081">
    <property type="entry name" value="GDHRDH"/>
</dbReference>
<dbReference type="InterPro" id="IPR002347">
    <property type="entry name" value="SDR_fam"/>
</dbReference>
<dbReference type="PANTHER" id="PTHR44196:SF1">
    <property type="entry name" value="DEHYDROGENASE_REDUCTASE SDR FAMILY MEMBER 7B"/>
    <property type="match status" value="1"/>
</dbReference>
<evidence type="ECO:0000256" key="3">
    <source>
        <dbReference type="RuleBase" id="RU000363"/>
    </source>
</evidence>
<sequence length="234" mass="25002">MENALITGATQGIGRAIALAFAKQGISMAICSRNVKDLENLKNELLDTNPNIQVIAHPADCSKKVEVLAFAQAAQDKLGFIKIVVNNVGAFIPSLVLDDADGAFETMMNTNLMPAYELYRFLGKNMQQERSGHIFNICSAASKSPAINAGTYSVTKAALYSLNTVMKLEMQAYNVKVTAVLPGSTLTGSWAGTEVHPSRFVMPEDVAAAIITAYNMSVGANTDEIVIKPVSGQI</sequence>
<comment type="caution">
    <text evidence="4">The sequence shown here is derived from an EMBL/GenBank/DDBJ whole genome shotgun (WGS) entry which is preliminary data.</text>
</comment>
<keyword evidence="5" id="KW-1185">Reference proteome</keyword>
<dbReference type="SUPFAM" id="SSF51735">
    <property type="entry name" value="NAD(P)-binding Rossmann-fold domains"/>
    <property type="match status" value="1"/>
</dbReference>
<dbReference type="CDD" id="cd05233">
    <property type="entry name" value="SDR_c"/>
    <property type="match status" value="1"/>
</dbReference>
<organism evidence="4 5">
    <name type="scientific">Mucilaginibacter terrae</name>
    <dbReference type="NCBI Taxonomy" id="1955052"/>
    <lineage>
        <taxon>Bacteria</taxon>
        <taxon>Pseudomonadati</taxon>
        <taxon>Bacteroidota</taxon>
        <taxon>Sphingobacteriia</taxon>
        <taxon>Sphingobacteriales</taxon>
        <taxon>Sphingobacteriaceae</taxon>
        <taxon>Mucilaginibacter</taxon>
    </lineage>
</organism>
<dbReference type="Gene3D" id="3.40.50.720">
    <property type="entry name" value="NAD(P)-binding Rossmann-like Domain"/>
    <property type="match status" value="1"/>
</dbReference>
<reference evidence="5" key="1">
    <citation type="submission" date="2023-07" db="EMBL/GenBank/DDBJ databases">
        <title>Functional and genomic diversity of the sorghum phyllosphere microbiome.</title>
        <authorList>
            <person name="Shade A."/>
        </authorList>
    </citation>
    <scope>NUCLEOTIDE SEQUENCE [LARGE SCALE GENOMIC DNA]</scope>
    <source>
        <strain evidence="5">SORGH_AS_0422</strain>
    </source>
</reference>
<gene>
    <name evidence="4" type="ORF">QE417_003683</name>
</gene>
<dbReference type="RefSeq" id="WP_311952079.1">
    <property type="nucleotide sequence ID" value="NZ_JAVLVU010000001.1"/>
</dbReference>
<name>A0ABU3GXV7_9SPHI</name>
<proteinExistence type="inferred from homology"/>
<evidence type="ECO:0000313" key="5">
    <source>
        <dbReference type="Proteomes" id="UP001258315"/>
    </source>
</evidence>
<dbReference type="PRINTS" id="PR00080">
    <property type="entry name" value="SDRFAMILY"/>
</dbReference>
<comment type="similarity">
    <text evidence="1 3">Belongs to the short-chain dehydrogenases/reductases (SDR) family.</text>
</comment>
<protein>
    <submittedName>
        <fullName evidence="4">Short-subunit dehydrogenase</fullName>
    </submittedName>
</protein>